<keyword evidence="2" id="KW-1185">Reference proteome</keyword>
<organism evidence="1 2">
    <name type="scientific">Fomitopsis schrenkii</name>
    <name type="common">Brown rot fungus</name>
    <dbReference type="NCBI Taxonomy" id="2126942"/>
    <lineage>
        <taxon>Eukaryota</taxon>
        <taxon>Fungi</taxon>
        <taxon>Dikarya</taxon>
        <taxon>Basidiomycota</taxon>
        <taxon>Agaricomycotina</taxon>
        <taxon>Agaricomycetes</taxon>
        <taxon>Polyporales</taxon>
        <taxon>Fomitopsis</taxon>
    </lineage>
</organism>
<reference evidence="1 2" key="1">
    <citation type="journal article" date="2012" name="Science">
        <title>The Paleozoic origin of enzymatic lignin decomposition reconstructed from 31 fungal genomes.</title>
        <authorList>
            <person name="Floudas D."/>
            <person name="Binder M."/>
            <person name="Riley R."/>
            <person name="Barry K."/>
            <person name="Blanchette R.A."/>
            <person name="Henrissat B."/>
            <person name="Martinez A.T."/>
            <person name="Otillar R."/>
            <person name="Spatafora J.W."/>
            <person name="Yadav J.S."/>
            <person name="Aerts A."/>
            <person name="Benoit I."/>
            <person name="Boyd A."/>
            <person name="Carlson A."/>
            <person name="Copeland A."/>
            <person name="Coutinho P.M."/>
            <person name="de Vries R.P."/>
            <person name="Ferreira P."/>
            <person name="Findley K."/>
            <person name="Foster B."/>
            <person name="Gaskell J."/>
            <person name="Glotzer D."/>
            <person name="Gorecki P."/>
            <person name="Heitman J."/>
            <person name="Hesse C."/>
            <person name="Hori C."/>
            <person name="Igarashi K."/>
            <person name="Jurgens J.A."/>
            <person name="Kallen N."/>
            <person name="Kersten P."/>
            <person name="Kohler A."/>
            <person name="Kuees U."/>
            <person name="Kumar T.K.A."/>
            <person name="Kuo A."/>
            <person name="LaButti K."/>
            <person name="Larrondo L.F."/>
            <person name="Lindquist E."/>
            <person name="Ling A."/>
            <person name="Lombard V."/>
            <person name="Lucas S."/>
            <person name="Lundell T."/>
            <person name="Martin R."/>
            <person name="McLaughlin D.J."/>
            <person name="Morgenstern I."/>
            <person name="Morin E."/>
            <person name="Murat C."/>
            <person name="Nagy L.G."/>
            <person name="Nolan M."/>
            <person name="Ohm R.A."/>
            <person name="Patyshakuliyeva A."/>
            <person name="Rokas A."/>
            <person name="Ruiz-Duenas F.J."/>
            <person name="Sabat G."/>
            <person name="Salamov A."/>
            <person name="Samejima M."/>
            <person name="Schmutz J."/>
            <person name="Slot J.C."/>
            <person name="St John F."/>
            <person name="Stenlid J."/>
            <person name="Sun H."/>
            <person name="Sun S."/>
            <person name="Syed K."/>
            <person name="Tsang A."/>
            <person name="Wiebenga A."/>
            <person name="Young D."/>
            <person name="Pisabarro A."/>
            <person name="Eastwood D.C."/>
            <person name="Martin F."/>
            <person name="Cullen D."/>
            <person name="Grigoriev I.V."/>
            <person name="Hibbett D.S."/>
        </authorList>
    </citation>
    <scope>NUCLEOTIDE SEQUENCE</scope>
    <source>
        <strain evidence="2">FP-58527</strain>
    </source>
</reference>
<gene>
    <name evidence="1" type="ORF">FOMPIDRAFT_94776</name>
</gene>
<proteinExistence type="predicted"/>
<protein>
    <submittedName>
        <fullName evidence="1">Uncharacterized protein</fullName>
    </submittedName>
</protein>
<dbReference type="InParanoid" id="S8DMA0"/>
<accession>S8DMA0</accession>
<feature type="non-terminal residue" evidence="1">
    <location>
        <position position="100"/>
    </location>
</feature>
<sequence>SPPLNVCEVHQTEVRPAPRPTMNLRLPHHHCLHPALIQTPPPPGDMRAARVPRTTAASLIVHSTTSLHCSRNYPHCRRTVLAALSTPTCEGAAIERGRFC</sequence>
<evidence type="ECO:0000313" key="1">
    <source>
        <dbReference type="EMBL" id="EPS92458.1"/>
    </source>
</evidence>
<feature type="non-terminal residue" evidence="1">
    <location>
        <position position="1"/>
    </location>
</feature>
<name>S8DMA0_FOMSC</name>
<dbReference type="Proteomes" id="UP000015241">
    <property type="component" value="Unassembled WGS sequence"/>
</dbReference>
<dbReference type="HOGENOM" id="CLU_2312758_0_0_1"/>
<dbReference type="AlphaFoldDB" id="S8DMA0"/>
<evidence type="ECO:0000313" key="2">
    <source>
        <dbReference type="Proteomes" id="UP000015241"/>
    </source>
</evidence>
<dbReference type="EMBL" id="KE504576">
    <property type="protein sequence ID" value="EPS92458.1"/>
    <property type="molecule type" value="Genomic_DNA"/>
</dbReference>